<comment type="caution">
    <text evidence="1">The sequence shown here is derived from an EMBL/GenBank/DDBJ whole genome shotgun (WGS) entry which is preliminary data.</text>
</comment>
<gene>
    <name evidence="1" type="ORF">O6H91_17G020900</name>
</gene>
<organism evidence="1 2">
    <name type="scientific">Diphasiastrum complanatum</name>
    <name type="common">Issler's clubmoss</name>
    <name type="synonym">Lycopodium complanatum</name>
    <dbReference type="NCBI Taxonomy" id="34168"/>
    <lineage>
        <taxon>Eukaryota</taxon>
        <taxon>Viridiplantae</taxon>
        <taxon>Streptophyta</taxon>
        <taxon>Embryophyta</taxon>
        <taxon>Tracheophyta</taxon>
        <taxon>Lycopodiopsida</taxon>
        <taxon>Lycopodiales</taxon>
        <taxon>Lycopodiaceae</taxon>
        <taxon>Lycopodioideae</taxon>
        <taxon>Diphasiastrum</taxon>
    </lineage>
</organism>
<dbReference type="EMBL" id="CM055108">
    <property type="protein sequence ID" value="KAJ7524775.1"/>
    <property type="molecule type" value="Genomic_DNA"/>
</dbReference>
<reference evidence="2" key="1">
    <citation type="journal article" date="2024" name="Proc. Natl. Acad. Sci. U.S.A.">
        <title>Extraordinary preservation of gene collinearity over three hundred million years revealed in homosporous lycophytes.</title>
        <authorList>
            <person name="Li C."/>
            <person name="Wickell D."/>
            <person name="Kuo L.Y."/>
            <person name="Chen X."/>
            <person name="Nie B."/>
            <person name="Liao X."/>
            <person name="Peng D."/>
            <person name="Ji J."/>
            <person name="Jenkins J."/>
            <person name="Williams M."/>
            <person name="Shu S."/>
            <person name="Plott C."/>
            <person name="Barry K."/>
            <person name="Rajasekar S."/>
            <person name="Grimwood J."/>
            <person name="Han X."/>
            <person name="Sun S."/>
            <person name="Hou Z."/>
            <person name="He W."/>
            <person name="Dai G."/>
            <person name="Sun C."/>
            <person name="Schmutz J."/>
            <person name="Leebens-Mack J.H."/>
            <person name="Li F.W."/>
            <person name="Wang L."/>
        </authorList>
    </citation>
    <scope>NUCLEOTIDE SEQUENCE [LARGE SCALE GENOMIC DNA]</scope>
    <source>
        <strain evidence="2">cv. PW_Plant_1</strain>
    </source>
</reference>
<protein>
    <submittedName>
        <fullName evidence="1">Uncharacterized protein</fullName>
    </submittedName>
</protein>
<name>A0ACC2B4T5_DIPCM</name>
<proteinExistence type="predicted"/>
<evidence type="ECO:0000313" key="2">
    <source>
        <dbReference type="Proteomes" id="UP001162992"/>
    </source>
</evidence>
<sequence length="210" mass="22483">MAQSLAAELVQLLKGLSATFTVKISHLVTLIFHHKNTSSLGAIAGLAIALLCTWKYVKVLARRRKKIQKPEHISSTFSAPEGAAIGTSTAVTKGIMQPTQRSGTIPEASAPFEVSLAQLVRQQLLGGRKVTCQLLGIILEETSAEELQKHAVVRPHVVEVLLELTGACDMYIFAKVLDDESEVSVLAALDAVGAFSLGGLTRNKVSERPC</sequence>
<dbReference type="Proteomes" id="UP001162992">
    <property type="component" value="Chromosome 17"/>
</dbReference>
<evidence type="ECO:0000313" key="1">
    <source>
        <dbReference type="EMBL" id="KAJ7524775.1"/>
    </source>
</evidence>
<keyword evidence="2" id="KW-1185">Reference proteome</keyword>
<accession>A0ACC2B4T5</accession>